<keyword evidence="5 6" id="KW-0472">Membrane</keyword>
<feature type="transmembrane region" description="Helical" evidence="6">
    <location>
        <begin position="200"/>
        <end position="219"/>
    </location>
</feature>
<accession>A0A5N3PFE2</accession>
<organism evidence="8 9">
    <name type="scientific">Microvirga brassicacearum</name>
    <dbReference type="NCBI Taxonomy" id="2580413"/>
    <lineage>
        <taxon>Bacteria</taxon>
        <taxon>Pseudomonadati</taxon>
        <taxon>Pseudomonadota</taxon>
        <taxon>Alphaproteobacteria</taxon>
        <taxon>Hyphomicrobiales</taxon>
        <taxon>Methylobacteriaceae</taxon>
        <taxon>Microvirga</taxon>
    </lineage>
</organism>
<feature type="transmembrane region" description="Helical" evidence="6">
    <location>
        <begin position="116"/>
        <end position="135"/>
    </location>
</feature>
<dbReference type="Proteomes" id="UP000325684">
    <property type="component" value="Unassembled WGS sequence"/>
</dbReference>
<comment type="subcellular location">
    <subcellularLocation>
        <location evidence="1">Cell membrane</location>
        <topology evidence="1">Multi-pass membrane protein</topology>
    </subcellularLocation>
</comment>
<comment type="caution">
    <text evidence="8">The sequence shown here is derived from an EMBL/GenBank/DDBJ whole genome shotgun (WGS) entry which is preliminary data.</text>
</comment>
<feature type="transmembrane region" description="Helical" evidence="6">
    <location>
        <begin position="24"/>
        <end position="42"/>
    </location>
</feature>
<feature type="transmembrane region" description="Helical" evidence="6">
    <location>
        <begin position="144"/>
        <end position="162"/>
    </location>
</feature>
<dbReference type="PANTHER" id="PTHR32322:SF18">
    <property type="entry name" value="S-ADENOSYLMETHIONINE_S-ADENOSYLHOMOCYSTEINE TRANSPORTER"/>
    <property type="match status" value="1"/>
</dbReference>
<sequence length="314" mass="33227">MGHLRDQDVVKLGARESSRPVSAGYYKAAIPLLALLWGFNWPAVKIALVEINPWTFRAGAMALSGVILAGVAVMRRNSLAVKRGHWVRLAVAGLLSIAAFNILLAFAQLSGPTSRAAIVTFTMPIWTVVFARFFLSEPLDRRRCLGLSLGVAGLIALGWPLLRAGQLTAGVFLSLTAGICWALGTIVSKRFPVDAPPLTIAVWQLLIGAACATVGMLAFEDLSLPHSLQNATILAFLYHVLLSQALAYVLWYAILAHVPAGTASLGTLMVPPVGVYGAMLILGEQPTIADFIGLVLVIGAAASVLLPSRRSATG</sequence>
<protein>
    <submittedName>
        <fullName evidence="8">EamA/RhaT family transporter</fullName>
    </submittedName>
</protein>
<feature type="transmembrane region" description="Helical" evidence="6">
    <location>
        <begin position="231"/>
        <end position="251"/>
    </location>
</feature>
<keyword evidence="3 6" id="KW-0812">Transmembrane</keyword>
<evidence type="ECO:0000256" key="6">
    <source>
        <dbReference type="SAM" id="Phobius"/>
    </source>
</evidence>
<evidence type="ECO:0000256" key="1">
    <source>
        <dbReference type="ARBA" id="ARBA00004651"/>
    </source>
</evidence>
<dbReference type="InterPro" id="IPR050638">
    <property type="entry name" value="AA-Vitamin_Transporters"/>
</dbReference>
<keyword evidence="2" id="KW-1003">Cell membrane</keyword>
<evidence type="ECO:0000313" key="9">
    <source>
        <dbReference type="Proteomes" id="UP000325684"/>
    </source>
</evidence>
<keyword evidence="4 6" id="KW-1133">Transmembrane helix</keyword>
<evidence type="ECO:0000313" key="8">
    <source>
        <dbReference type="EMBL" id="KAB0268430.1"/>
    </source>
</evidence>
<dbReference type="AlphaFoldDB" id="A0A5N3PFE2"/>
<dbReference type="InterPro" id="IPR000620">
    <property type="entry name" value="EamA_dom"/>
</dbReference>
<feature type="transmembrane region" description="Helical" evidence="6">
    <location>
        <begin position="168"/>
        <end position="188"/>
    </location>
</feature>
<evidence type="ECO:0000256" key="3">
    <source>
        <dbReference type="ARBA" id="ARBA00022692"/>
    </source>
</evidence>
<dbReference type="Pfam" id="PF00892">
    <property type="entry name" value="EamA"/>
    <property type="match status" value="2"/>
</dbReference>
<evidence type="ECO:0000256" key="5">
    <source>
        <dbReference type="ARBA" id="ARBA00023136"/>
    </source>
</evidence>
<feature type="transmembrane region" description="Helical" evidence="6">
    <location>
        <begin position="288"/>
        <end position="306"/>
    </location>
</feature>
<dbReference type="Gene3D" id="1.10.3730.20">
    <property type="match status" value="1"/>
</dbReference>
<evidence type="ECO:0000256" key="4">
    <source>
        <dbReference type="ARBA" id="ARBA00022989"/>
    </source>
</evidence>
<evidence type="ECO:0000256" key="2">
    <source>
        <dbReference type="ARBA" id="ARBA00022475"/>
    </source>
</evidence>
<feature type="transmembrane region" description="Helical" evidence="6">
    <location>
        <begin position="54"/>
        <end position="74"/>
    </location>
</feature>
<dbReference type="InterPro" id="IPR037185">
    <property type="entry name" value="EmrE-like"/>
</dbReference>
<name>A0A5N3PFE2_9HYPH</name>
<dbReference type="EMBL" id="VCMV01000006">
    <property type="protein sequence ID" value="KAB0268430.1"/>
    <property type="molecule type" value="Genomic_DNA"/>
</dbReference>
<feature type="domain" description="EamA" evidence="7">
    <location>
        <begin position="32"/>
        <end position="157"/>
    </location>
</feature>
<evidence type="ECO:0000259" key="7">
    <source>
        <dbReference type="Pfam" id="PF00892"/>
    </source>
</evidence>
<dbReference type="OrthoDB" id="7850605at2"/>
<dbReference type="GO" id="GO:0005886">
    <property type="term" value="C:plasma membrane"/>
    <property type="evidence" value="ECO:0007669"/>
    <property type="project" value="UniProtKB-SubCell"/>
</dbReference>
<dbReference type="SUPFAM" id="SSF103481">
    <property type="entry name" value="Multidrug resistance efflux transporter EmrE"/>
    <property type="match status" value="2"/>
</dbReference>
<proteinExistence type="predicted"/>
<dbReference type="PANTHER" id="PTHR32322">
    <property type="entry name" value="INNER MEMBRANE TRANSPORTER"/>
    <property type="match status" value="1"/>
</dbReference>
<keyword evidence="9" id="KW-1185">Reference proteome</keyword>
<reference evidence="8 9" key="1">
    <citation type="journal article" date="2019" name="Microorganisms">
        <title>Genome Insights into the Novel Species Microvirga brassicacearum, a Rapeseed Endophyte with Biotechnological Potential.</title>
        <authorList>
            <person name="Jimenez-Gomez A."/>
            <person name="Saati-Santamaria Z."/>
            <person name="Igual J.M."/>
            <person name="Rivas R."/>
            <person name="Mateos P.F."/>
            <person name="Garcia-Fraile P."/>
        </authorList>
    </citation>
    <scope>NUCLEOTIDE SEQUENCE [LARGE SCALE GENOMIC DNA]</scope>
    <source>
        <strain evidence="8 9">CDVBN77</strain>
    </source>
</reference>
<gene>
    <name evidence="8" type="ORF">FEZ63_05400</name>
</gene>
<feature type="transmembrane region" description="Helical" evidence="6">
    <location>
        <begin position="86"/>
        <end position="110"/>
    </location>
</feature>
<feature type="transmembrane region" description="Helical" evidence="6">
    <location>
        <begin position="263"/>
        <end position="282"/>
    </location>
</feature>
<feature type="domain" description="EamA" evidence="7">
    <location>
        <begin position="169"/>
        <end position="304"/>
    </location>
</feature>